<keyword evidence="8" id="KW-0732">Signal</keyword>
<dbReference type="InterPro" id="IPR015920">
    <property type="entry name" value="Cellobiose_DH-like_cyt"/>
</dbReference>
<evidence type="ECO:0000256" key="2">
    <source>
        <dbReference type="ARBA" id="ARBA00022448"/>
    </source>
</evidence>
<evidence type="ECO:0000259" key="9">
    <source>
        <dbReference type="PROSITE" id="PS50836"/>
    </source>
</evidence>
<keyword evidence="2" id="KW-0813">Transport</keyword>
<dbReference type="AlphaFoldDB" id="A0AAN6GFI6"/>
<evidence type="ECO:0000313" key="11">
    <source>
        <dbReference type="EMBL" id="KAK0535316.1"/>
    </source>
</evidence>
<feature type="transmembrane region" description="Helical" evidence="7">
    <location>
        <begin position="407"/>
        <end position="425"/>
    </location>
</feature>
<keyword evidence="5 7" id="KW-1133">Transmembrane helix</keyword>
<comment type="subcellular location">
    <subcellularLocation>
        <location evidence="1">Membrane</location>
    </subcellularLocation>
</comment>
<dbReference type="PANTHER" id="PTHR47797">
    <property type="entry name" value="DEHYDROGENASE, PUTATIVE (AFU_ORTHOLOGUE AFUA_8G05805)-RELATED"/>
    <property type="match status" value="1"/>
</dbReference>
<evidence type="ECO:0000256" key="3">
    <source>
        <dbReference type="ARBA" id="ARBA00022692"/>
    </source>
</evidence>
<evidence type="ECO:0000256" key="4">
    <source>
        <dbReference type="ARBA" id="ARBA00022982"/>
    </source>
</evidence>
<evidence type="ECO:0000256" key="7">
    <source>
        <dbReference type="SAM" id="Phobius"/>
    </source>
</evidence>
<evidence type="ECO:0008006" key="13">
    <source>
        <dbReference type="Google" id="ProtNLM"/>
    </source>
</evidence>
<dbReference type="PANTHER" id="PTHR47797:SF3">
    <property type="entry name" value="CYTOCHROME B561 DOMAIN-CONTAINING PROTEIN"/>
    <property type="match status" value="1"/>
</dbReference>
<evidence type="ECO:0000256" key="8">
    <source>
        <dbReference type="SAM" id="SignalP"/>
    </source>
</evidence>
<evidence type="ECO:0000256" key="1">
    <source>
        <dbReference type="ARBA" id="ARBA00004370"/>
    </source>
</evidence>
<dbReference type="SMART" id="SM00664">
    <property type="entry name" value="DoH"/>
    <property type="match status" value="1"/>
</dbReference>
<dbReference type="InterPro" id="IPR006593">
    <property type="entry name" value="Cyt_b561/ferric_Rdtase_TM"/>
</dbReference>
<dbReference type="PROSITE" id="PS50939">
    <property type="entry name" value="CYTOCHROME_B561"/>
    <property type="match status" value="1"/>
</dbReference>
<comment type="caution">
    <text evidence="11">The sequence shown here is derived from an EMBL/GenBank/DDBJ whole genome shotgun (WGS) entry which is preliminary data.</text>
</comment>
<reference evidence="11" key="1">
    <citation type="journal article" date="2023" name="PhytoFront">
        <title>Draft Genome Resources of Seven Strains of Tilletia horrida, Causal Agent of Kernel Smut of Rice.</title>
        <authorList>
            <person name="Khanal S."/>
            <person name="Antony Babu S."/>
            <person name="Zhou X.G."/>
        </authorList>
    </citation>
    <scope>NUCLEOTIDE SEQUENCE</scope>
    <source>
        <strain evidence="11">TX3</strain>
    </source>
</reference>
<feature type="transmembrane region" description="Helical" evidence="7">
    <location>
        <begin position="263"/>
        <end position="284"/>
    </location>
</feature>
<sequence>MHISRRGAVVLVAFAASSTATLFGDNDCERSLCISAVYNDQALSVSYVATFSGPSVGWVGIGQGDQMAGANMMVGWPMPDGSVVLSQRSTTAHTPPTTDQALTMPFVPNATTSFTNATMTVFAWTFPVRADFASKQTGHIWAVSRTSPGSMDPTSPIARHNVRTRPAKAPEEQTLTQADVMSSLLLQSHGNFNLDFTKALQVSAAAPGSQPSDSGLAGVGVLAPGPVILGPGAAVGLTGAGGKKKKDRGPKFRDLSNVTTRLFLAHMIIMSIAWMGFVAAGILVGRYGRTLFTSKWFPIHRGIQVSAVILITIGFALGVSAVHHSGSSHFDNVHKRTGLAMFILVWIQAFWGQISHVVRRATGIRVQNYGHILLGMILFFGLALWQIRTGLERWLWRPPTAVGNVFFPIWFAMITLIWLIGLVFLPREIKLNSGKAAEKKEVKGLNDAQQQSM</sequence>
<feature type="transmembrane region" description="Helical" evidence="7">
    <location>
        <begin position="369"/>
        <end position="387"/>
    </location>
</feature>
<keyword evidence="3 7" id="KW-0812">Transmembrane</keyword>
<organism evidence="11 12">
    <name type="scientific">Tilletia horrida</name>
    <dbReference type="NCBI Taxonomy" id="155126"/>
    <lineage>
        <taxon>Eukaryota</taxon>
        <taxon>Fungi</taxon>
        <taxon>Dikarya</taxon>
        <taxon>Basidiomycota</taxon>
        <taxon>Ustilaginomycotina</taxon>
        <taxon>Exobasidiomycetes</taxon>
        <taxon>Tilletiales</taxon>
        <taxon>Tilletiaceae</taxon>
        <taxon>Tilletia</taxon>
    </lineage>
</organism>
<dbReference type="EMBL" id="JAPDMQ010000098">
    <property type="protein sequence ID" value="KAK0535316.1"/>
    <property type="molecule type" value="Genomic_DNA"/>
</dbReference>
<evidence type="ECO:0000259" key="10">
    <source>
        <dbReference type="PROSITE" id="PS50939"/>
    </source>
</evidence>
<dbReference type="CDD" id="cd08760">
    <property type="entry name" value="Cyt_b561_FRRS1_like"/>
    <property type="match status" value="1"/>
</dbReference>
<accession>A0AAN6GFI6</accession>
<feature type="transmembrane region" description="Helical" evidence="7">
    <location>
        <begin position="305"/>
        <end position="326"/>
    </location>
</feature>
<proteinExistence type="predicted"/>
<feature type="signal peptide" evidence="8">
    <location>
        <begin position="1"/>
        <end position="20"/>
    </location>
</feature>
<dbReference type="Pfam" id="PF16010">
    <property type="entry name" value="CDH-cyt"/>
    <property type="match status" value="1"/>
</dbReference>
<dbReference type="Gene3D" id="2.60.40.1210">
    <property type="entry name" value="Cellobiose dehydrogenase, cytochrome domain"/>
    <property type="match status" value="1"/>
</dbReference>
<dbReference type="Proteomes" id="UP001176521">
    <property type="component" value="Unassembled WGS sequence"/>
</dbReference>
<evidence type="ECO:0000256" key="5">
    <source>
        <dbReference type="ARBA" id="ARBA00022989"/>
    </source>
</evidence>
<evidence type="ECO:0000256" key="6">
    <source>
        <dbReference type="ARBA" id="ARBA00023136"/>
    </source>
</evidence>
<dbReference type="Gene3D" id="1.20.120.1770">
    <property type="match status" value="1"/>
</dbReference>
<dbReference type="PROSITE" id="PS50836">
    <property type="entry name" value="DOMON"/>
    <property type="match status" value="1"/>
</dbReference>
<dbReference type="SUPFAM" id="SSF49344">
    <property type="entry name" value="CBD9-like"/>
    <property type="match status" value="1"/>
</dbReference>
<gene>
    <name evidence="11" type="ORF">OC842_002358</name>
</gene>
<feature type="domain" description="Cytochrome b561" evidence="10">
    <location>
        <begin position="219"/>
        <end position="428"/>
    </location>
</feature>
<dbReference type="GO" id="GO:0016020">
    <property type="term" value="C:membrane"/>
    <property type="evidence" value="ECO:0007669"/>
    <property type="project" value="UniProtKB-SubCell"/>
</dbReference>
<keyword evidence="12" id="KW-1185">Reference proteome</keyword>
<evidence type="ECO:0000313" key="12">
    <source>
        <dbReference type="Proteomes" id="UP001176521"/>
    </source>
</evidence>
<dbReference type="CDD" id="cd09630">
    <property type="entry name" value="CDH_like_cytochrome"/>
    <property type="match status" value="1"/>
</dbReference>
<name>A0AAN6GFI6_9BASI</name>
<keyword evidence="4" id="KW-0249">Electron transport</keyword>
<feature type="transmembrane region" description="Helical" evidence="7">
    <location>
        <begin position="338"/>
        <end position="357"/>
    </location>
</feature>
<dbReference type="Pfam" id="PF03188">
    <property type="entry name" value="Cytochrom_B561"/>
    <property type="match status" value="1"/>
</dbReference>
<protein>
    <recommendedName>
        <fullName evidence="13">Cytochrome b561 domain-containing protein</fullName>
    </recommendedName>
</protein>
<dbReference type="InterPro" id="IPR005018">
    <property type="entry name" value="DOMON_domain"/>
</dbReference>
<feature type="domain" description="DOMON" evidence="9">
    <location>
        <begin position="30"/>
        <end position="144"/>
    </location>
</feature>
<dbReference type="SMART" id="SM00665">
    <property type="entry name" value="B561"/>
    <property type="match status" value="1"/>
</dbReference>
<keyword evidence="6 7" id="KW-0472">Membrane</keyword>
<feature type="chain" id="PRO_5042868404" description="Cytochrome b561 domain-containing protein" evidence="8">
    <location>
        <begin position="21"/>
        <end position="453"/>
    </location>
</feature>